<dbReference type="KEGG" id="pco:PHACADRAFT_255017"/>
<keyword evidence="1" id="KW-0472">Membrane</keyword>
<organism evidence="2 3">
    <name type="scientific">Phanerochaete carnosa (strain HHB-10118-sp)</name>
    <name type="common">White-rot fungus</name>
    <name type="synonym">Peniophora carnosa</name>
    <dbReference type="NCBI Taxonomy" id="650164"/>
    <lineage>
        <taxon>Eukaryota</taxon>
        <taxon>Fungi</taxon>
        <taxon>Dikarya</taxon>
        <taxon>Basidiomycota</taxon>
        <taxon>Agaricomycotina</taxon>
        <taxon>Agaricomycetes</taxon>
        <taxon>Polyporales</taxon>
        <taxon>Phanerochaetaceae</taxon>
        <taxon>Phanerochaete</taxon>
    </lineage>
</organism>
<dbReference type="RefSeq" id="XP_007395131.1">
    <property type="nucleotide sequence ID" value="XM_007395069.1"/>
</dbReference>
<name>K5WE64_PHACS</name>
<dbReference type="HOGENOM" id="CLU_2886557_0_0_1"/>
<sequence length="63" mass="7161">MSLFELFSQSYGRLYTLLVAARVVFAFVGTGYIHPDEYFQNGEVTAGHFICCVSKTSRLYENI</sequence>
<keyword evidence="1" id="KW-0812">Transmembrane</keyword>
<protein>
    <submittedName>
        <fullName evidence="2">Uncharacterized protein</fullName>
    </submittedName>
</protein>
<dbReference type="GeneID" id="18916196"/>
<dbReference type="EMBL" id="JH930471">
    <property type="protein sequence ID" value="EKM57319.1"/>
    <property type="molecule type" value="Genomic_DNA"/>
</dbReference>
<reference evidence="2 3" key="1">
    <citation type="journal article" date="2012" name="BMC Genomics">
        <title>Comparative genomics of the white-rot fungi, Phanerochaete carnosa and P. chrysosporium, to elucidate the genetic basis of the distinct wood types they colonize.</title>
        <authorList>
            <person name="Suzuki H."/>
            <person name="MacDonald J."/>
            <person name="Syed K."/>
            <person name="Salamov A."/>
            <person name="Hori C."/>
            <person name="Aerts A."/>
            <person name="Henrissat B."/>
            <person name="Wiebenga A."/>
            <person name="vanKuyk P.A."/>
            <person name="Barry K."/>
            <person name="Lindquist E."/>
            <person name="LaButti K."/>
            <person name="Lapidus A."/>
            <person name="Lucas S."/>
            <person name="Coutinho P."/>
            <person name="Gong Y."/>
            <person name="Samejima M."/>
            <person name="Mahadevan R."/>
            <person name="Abou-Zaid M."/>
            <person name="de Vries R.P."/>
            <person name="Igarashi K."/>
            <person name="Yadav J.S."/>
            <person name="Grigoriev I.V."/>
            <person name="Master E.R."/>
        </authorList>
    </citation>
    <scope>NUCLEOTIDE SEQUENCE [LARGE SCALE GENOMIC DNA]</scope>
    <source>
        <strain evidence="2 3">HHB-10118-sp</strain>
    </source>
</reference>
<keyword evidence="3" id="KW-1185">Reference proteome</keyword>
<feature type="transmembrane region" description="Helical" evidence="1">
    <location>
        <begin position="12"/>
        <end position="33"/>
    </location>
</feature>
<proteinExistence type="predicted"/>
<dbReference type="Proteomes" id="UP000008370">
    <property type="component" value="Unassembled WGS sequence"/>
</dbReference>
<keyword evidence="1" id="KW-1133">Transmembrane helix</keyword>
<evidence type="ECO:0000313" key="3">
    <source>
        <dbReference type="Proteomes" id="UP000008370"/>
    </source>
</evidence>
<dbReference type="AlphaFoldDB" id="K5WE64"/>
<accession>K5WE64</accession>
<gene>
    <name evidence="2" type="ORF">PHACADRAFT_255017</name>
</gene>
<evidence type="ECO:0000256" key="1">
    <source>
        <dbReference type="SAM" id="Phobius"/>
    </source>
</evidence>
<evidence type="ECO:0000313" key="2">
    <source>
        <dbReference type="EMBL" id="EKM57319.1"/>
    </source>
</evidence>
<dbReference type="InParanoid" id="K5WE64"/>
<dbReference type="OrthoDB" id="5598362at2759"/>